<feature type="domain" description="MATH" evidence="4">
    <location>
        <begin position="25"/>
        <end position="154"/>
    </location>
</feature>
<dbReference type="PANTHER" id="PTHR26379">
    <property type="entry name" value="BTB/POZ AND MATH DOMAIN-CONTAINING PROTEIN 1"/>
    <property type="match status" value="1"/>
</dbReference>
<gene>
    <name evidence="5" type="ORF">QYE76_001120</name>
</gene>
<dbReference type="SMART" id="SM00225">
    <property type="entry name" value="BTB"/>
    <property type="match status" value="1"/>
</dbReference>
<dbReference type="Pfam" id="PF24570">
    <property type="entry name" value="BACK_BPM_SPOP"/>
    <property type="match status" value="1"/>
</dbReference>
<dbReference type="Gene3D" id="1.25.40.420">
    <property type="match status" value="1"/>
</dbReference>
<evidence type="ECO:0000256" key="2">
    <source>
        <dbReference type="ARBA" id="ARBA00010846"/>
    </source>
</evidence>
<dbReference type="InterPro" id="IPR000210">
    <property type="entry name" value="BTB/POZ_dom"/>
</dbReference>
<dbReference type="PROSITE" id="PS50097">
    <property type="entry name" value="BTB"/>
    <property type="match status" value="1"/>
</dbReference>
<dbReference type="Gene3D" id="2.60.210.10">
    <property type="entry name" value="Apoptosis, Tumor Necrosis Factor Receptor Associated Protein 2, Chain A"/>
    <property type="match status" value="1"/>
</dbReference>
<accession>A0AAD8VWM3</accession>
<dbReference type="InterPro" id="IPR056423">
    <property type="entry name" value="BACK_BPM_SPOP"/>
</dbReference>
<dbReference type="Gene3D" id="3.30.710.10">
    <property type="entry name" value="Potassium Channel Kv1.1, Chain A"/>
    <property type="match status" value="1"/>
</dbReference>
<comment type="caution">
    <text evidence="5">The sequence shown here is derived from an EMBL/GenBank/DDBJ whole genome shotgun (WGS) entry which is preliminary data.</text>
</comment>
<evidence type="ECO:0000256" key="1">
    <source>
        <dbReference type="ARBA" id="ARBA00004906"/>
    </source>
</evidence>
<evidence type="ECO:0000313" key="6">
    <source>
        <dbReference type="Proteomes" id="UP001231189"/>
    </source>
</evidence>
<evidence type="ECO:0000313" key="5">
    <source>
        <dbReference type="EMBL" id="KAK1626805.1"/>
    </source>
</evidence>
<sequence>MSSAGGMPSHTASAIFNYSTKTVPVSHDQLAIGGYSATSGYASGVYIKSARFVAGGRRWYLRYYPNGCCSYDNKCVTFLLYHDREYGVDEDKVTVNYKVSLVGPVVANYAPVAQSLNMIYGDPSSDETTGLISRTTLERSGYLSNDAFSVRCEFRMPVNVAETVLLPTEEPPPSSPTPNHEHAEALIRFITNDVPTDVTLEVGGETFWAHRRFLAAQSSVFAALFTGPMRENTAPSVRIDDMEPLVFKAMLDFVYTGNLLPPAEDHEGDNQIAMTQHLLVAADRYDLQRLKSICAEKLRAYIDMSTVATTLDLAQRHGCHDLKDACFDFLAQTKGNLKVILKSDGFEQLITDYPLVIVELLARVAPLPR</sequence>
<name>A0AAD8VWM3_LOLMU</name>
<dbReference type="GO" id="GO:0016567">
    <property type="term" value="P:protein ubiquitination"/>
    <property type="evidence" value="ECO:0007669"/>
    <property type="project" value="InterPro"/>
</dbReference>
<dbReference type="EMBL" id="JAUUTY010000005">
    <property type="protein sequence ID" value="KAK1626805.1"/>
    <property type="molecule type" value="Genomic_DNA"/>
</dbReference>
<keyword evidence="6" id="KW-1185">Reference proteome</keyword>
<protein>
    <recommendedName>
        <fullName evidence="7">BTB/POZ domain containing protein</fullName>
    </recommendedName>
</protein>
<dbReference type="InterPro" id="IPR045005">
    <property type="entry name" value="BPM1-6"/>
</dbReference>
<dbReference type="InterPro" id="IPR002083">
    <property type="entry name" value="MATH/TRAF_dom"/>
</dbReference>
<evidence type="ECO:0008006" key="7">
    <source>
        <dbReference type="Google" id="ProtNLM"/>
    </source>
</evidence>
<reference evidence="5" key="1">
    <citation type="submission" date="2023-07" db="EMBL/GenBank/DDBJ databases">
        <title>A chromosome-level genome assembly of Lolium multiflorum.</title>
        <authorList>
            <person name="Chen Y."/>
            <person name="Copetti D."/>
            <person name="Kolliker R."/>
            <person name="Studer B."/>
        </authorList>
    </citation>
    <scope>NUCLEOTIDE SEQUENCE</scope>
    <source>
        <strain evidence="5">02402/16</strain>
        <tissue evidence="5">Leaf</tissue>
    </source>
</reference>
<organism evidence="5 6">
    <name type="scientific">Lolium multiflorum</name>
    <name type="common">Italian ryegrass</name>
    <name type="synonym">Lolium perenne subsp. multiflorum</name>
    <dbReference type="NCBI Taxonomy" id="4521"/>
    <lineage>
        <taxon>Eukaryota</taxon>
        <taxon>Viridiplantae</taxon>
        <taxon>Streptophyta</taxon>
        <taxon>Embryophyta</taxon>
        <taxon>Tracheophyta</taxon>
        <taxon>Spermatophyta</taxon>
        <taxon>Magnoliopsida</taxon>
        <taxon>Liliopsida</taxon>
        <taxon>Poales</taxon>
        <taxon>Poaceae</taxon>
        <taxon>BOP clade</taxon>
        <taxon>Pooideae</taxon>
        <taxon>Poodae</taxon>
        <taxon>Poeae</taxon>
        <taxon>Poeae Chloroplast Group 2 (Poeae type)</taxon>
        <taxon>Loliodinae</taxon>
        <taxon>Loliinae</taxon>
        <taxon>Lolium</taxon>
    </lineage>
</organism>
<comment type="pathway">
    <text evidence="1">Protein modification; protein ubiquitination.</text>
</comment>
<comment type="similarity">
    <text evidence="2">Belongs to the Tdpoz family.</text>
</comment>
<evidence type="ECO:0000259" key="4">
    <source>
        <dbReference type="PROSITE" id="PS50144"/>
    </source>
</evidence>
<dbReference type="PROSITE" id="PS50144">
    <property type="entry name" value="MATH"/>
    <property type="match status" value="1"/>
</dbReference>
<feature type="domain" description="BTB" evidence="3">
    <location>
        <begin position="196"/>
        <end position="263"/>
    </location>
</feature>
<dbReference type="SUPFAM" id="SSF54695">
    <property type="entry name" value="POZ domain"/>
    <property type="match status" value="1"/>
</dbReference>
<dbReference type="Pfam" id="PF00651">
    <property type="entry name" value="BTB"/>
    <property type="match status" value="1"/>
</dbReference>
<dbReference type="Proteomes" id="UP001231189">
    <property type="component" value="Unassembled WGS sequence"/>
</dbReference>
<dbReference type="InterPro" id="IPR008974">
    <property type="entry name" value="TRAF-like"/>
</dbReference>
<dbReference type="SUPFAM" id="SSF49599">
    <property type="entry name" value="TRAF domain-like"/>
    <property type="match status" value="1"/>
</dbReference>
<dbReference type="Pfam" id="PF22486">
    <property type="entry name" value="MATH_2"/>
    <property type="match status" value="1"/>
</dbReference>
<dbReference type="CDD" id="cd00121">
    <property type="entry name" value="MATH"/>
    <property type="match status" value="1"/>
</dbReference>
<proteinExistence type="inferred from homology"/>
<dbReference type="InterPro" id="IPR011333">
    <property type="entry name" value="SKP1/BTB/POZ_sf"/>
</dbReference>
<evidence type="ECO:0000259" key="3">
    <source>
        <dbReference type="PROSITE" id="PS50097"/>
    </source>
</evidence>
<dbReference type="PANTHER" id="PTHR26379:SF479">
    <property type="entry name" value="MATH DOMAIN-CONTAINING PROTEIN"/>
    <property type="match status" value="1"/>
</dbReference>
<dbReference type="AlphaFoldDB" id="A0AAD8VWM3"/>